<dbReference type="EMBL" id="CAKOGP040002469">
    <property type="protein sequence ID" value="CAJ1970143.1"/>
    <property type="molecule type" value="Genomic_DNA"/>
</dbReference>
<feature type="region of interest" description="Disordered" evidence="1">
    <location>
        <begin position="65"/>
        <end position="88"/>
    </location>
</feature>
<evidence type="ECO:0000256" key="1">
    <source>
        <dbReference type="SAM" id="MobiDB-lite"/>
    </source>
</evidence>
<feature type="region of interest" description="Disordered" evidence="1">
    <location>
        <begin position="102"/>
        <end position="125"/>
    </location>
</feature>
<proteinExistence type="predicted"/>
<name>A0AAD2GE56_9STRA</name>
<sequence length="125" mass="13761">MQTDKPTNTVPVEAATTSNFIPNSLVITDDLQETTDDNDIQLFGPGDSSCLFPLVEKNMLMSDKKPTSSAIPSCLKRPSDSTDCHSLPSRLEPRVRFNNELDSRWANGSPKCPKPLSPIQRSISK</sequence>
<dbReference type="Proteomes" id="UP001295423">
    <property type="component" value="Unassembled WGS sequence"/>
</dbReference>
<gene>
    <name evidence="2" type="ORF">CYCCA115_LOCUS24166</name>
</gene>
<evidence type="ECO:0000313" key="3">
    <source>
        <dbReference type="Proteomes" id="UP001295423"/>
    </source>
</evidence>
<evidence type="ECO:0000313" key="2">
    <source>
        <dbReference type="EMBL" id="CAJ1970143.1"/>
    </source>
</evidence>
<dbReference type="AlphaFoldDB" id="A0AAD2GE56"/>
<accession>A0AAD2GE56</accession>
<protein>
    <submittedName>
        <fullName evidence="2">Uncharacterized protein</fullName>
    </submittedName>
</protein>
<organism evidence="2 3">
    <name type="scientific">Cylindrotheca closterium</name>
    <dbReference type="NCBI Taxonomy" id="2856"/>
    <lineage>
        <taxon>Eukaryota</taxon>
        <taxon>Sar</taxon>
        <taxon>Stramenopiles</taxon>
        <taxon>Ochrophyta</taxon>
        <taxon>Bacillariophyta</taxon>
        <taxon>Bacillariophyceae</taxon>
        <taxon>Bacillariophycidae</taxon>
        <taxon>Bacillariales</taxon>
        <taxon>Bacillariaceae</taxon>
        <taxon>Cylindrotheca</taxon>
    </lineage>
</organism>
<keyword evidence="3" id="KW-1185">Reference proteome</keyword>
<comment type="caution">
    <text evidence="2">The sequence shown here is derived from an EMBL/GenBank/DDBJ whole genome shotgun (WGS) entry which is preliminary data.</text>
</comment>
<reference evidence="2" key="1">
    <citation type="submission" date="2023-08" db="EMBL/GenBank/DDBJ databases">
        <authorList>
            <person name="Audoor S."/>
            <person name="Bilcke G."/>
        </authorList>
    </citation>
    <scope>NUCLEOTIDE SEQUENCE</scope>
</reference>